<sequence>MLICTALVVQAQGIKVNGHVVDVKGEGLIGATVAVKEQPTTATVTDFDGNFSLSVPSDKSVLVVSYVGMKTKEVKVAKGGGKPLEITLEDDVNMLEEAVVVGFGQQKKASVVGAITQTTGKVLERAGGVADIGAALTGNLPGVVTTQSSGMPGEEEPQIVIRGGTSWNNNSPLVLVDGVERPMSSVDISSVASISVLKDASATAVYGVKGANGVILVTTKRGEEGRARITATAQATMKIVSKLPNKYDAYDAMMRRNTAIGNELNATPDSWTDILPQSYINHFRGQSTLEEYERYPNVDWQDALFKSTAMAYNANVNVSGGTKFVKYFASVDFHNEGDLFRVYPNNRGYDGGYSYNRLNVRSNLDFNITKTTVFKVNLAGSTGMQKTPYNNTNANSSSDWSVAQQWAGAYNIAPDVFLPVYSDGGWGYYPLATNVSNSAEIISVGGVNKNTITRINTDFTIDQKLDFITKGLSANAMISWDNNFKEWKRGVNDMNNDAQHTWVDPVTGILQHKSSYEQSNKFDFVQPVTWATEGGEVQNWSTLRKLRYQAQLNYARKFGQHDVTAMGVFARDEYATGSEIARRREDWAFRVTYNFGGRYFAEYNGAYNGSEKFSSDYRFAFFNSGAVGYTVSEEKFWQPLKKYVDMLKFRVSYGEIGDDSYDGRWMYMNQWEYLSDKATSLDVTRGESPYHFYREKSVGNPDIHWETVKKWNYGVDFSFLEGLVRGSVDIFKDKRDDVIIGGAQRAVPVYFGATPVPANLGSVESKGYEIALRFNKVFPNSMRLWADANMTHARNKILVYDDAAMLQAHRKNAGYAIGQTKTYLDKGFITTYDELIGAPKFDTSNDQRLPGDYYIVDFNGDGVVDLNDQAPYGYTGSPENTYNLTLGFDYKGFSCFVQFYGVTNVTRDVTLTDFGGKMNVAFDQGTWWSAAEATTADVPASRWTNNMQGYARGTRYLYDGSFIRLKNAEIAYTFSQKWVKNLGLDGLRVYLNGNNLWMWSRLPDDRESNYSGWGSQGAYPMVKRVNLGMRVNF</sequence>
<reference evidence="1" key="1">
    <citation type="submission" date="2019-04" db="EMBL/GenBank/DDBJ databases">
        <title>Microbes associate with the intestines of laboratory mice.</title>
        <authorList>
            <person name="Navarre W."/>
            <person name="Wong E."/>
            <person name="Huang K."/>
            <person name="Tropini C."/>
            <person name="Ng K."/>
            <person name="Yu B."/>
        </authorList>
    </citation>
    <scope>NUCLEOTIDE SEQUENCE</scope>
    <source>
        <strain evidence="1">NM73_A23</strain>
    </source>
</reference>
<keyword evidence="2" id="KW-1185">Reference proteome</keyword>
<accession>A0AC61QML8</accession>
<dbReference type="EMBL" id="SRZC01000024">
    <property type="protein sequence ID" value="TGX80602.1"/>
    <property type="molecule type" value="Genomic_DNA"/>
</dbReference>
<gene>
    <name evidence="1" type="ORF">E5358_12415</name>
</gene>
<evidence type="ECO:0000313" key="1">
    <source>
        <dbReference type="EMBL" id="TGX80602.1"/>
    </source>
</evidence>
<protein>
    <submittedName>
        <fullName evidence="1">TonB-dependent receptor</fullName>
    </submittedName>
</protein>
<name>A0AC61QML8_9BACT</name>
<dbReference type="Proteomes" id="UP000308886">
    <property type="component" value="Unassembled WGS sequence"/>
</dbReference>
<evidence type="ECO:0000313" key="2">
    <source>
        <dbReference type="Proteomes" id="UP000308886"/>
    </source>
</evidence>
<organism evidence="1 2">
    <name type="scientific">Palleniella muris</name>
    <dbReference type="NCBI Taxonomy" id="3038145"/>
    <lineage>
        <taxon>Bacteria</taxon>
        <taxon>Pseudomonadati</taxon>
        <taxon>Bacteroidota</taxon>
        <taxon>Bacteroidia</taxon>
        <taxon>Bacteroidales</taxon>
        <taxon>Prevotellaceae</taxon>
        <taxon>Palleniella</taxon>
    </lineage>
</organism>
<comment type="caution">
    <text evidence="1">The sequence shown here is derived from an EMBL/GenBank/DDBJ whole genome shotgun (WGS) entry which is preliminary data.</text>
</comment>
<proteinExistence type="predicted"/>
<keyword evidence="1" id="KW-0675">Receptor</keyword>